<evidence type="ECO:0000313" key="3">
    <source>
        <dbReference type="Proteomes" id="UP001519667"/>
    </source>
</evidence>
<dbReference type="Proteomes" id="UP001519667">
    <property type="component" value="Unassembled WGS sequence"/>
</dbReference>
<protein>
    <submittedName>
        <fullName evidence="2">Type VI secretion protein VasK</fullName>
    </submittedName>
</protein>
<feature type="transmembrane region" description="Helical" evidence="1">
    <location>
        <begin position="357"/>
        <end position="378"/>
    </location>
</feature>
<proteinExistence type="predicted"/>
<evidence type="ECO:0000313" key="2">
    <source>
        <dbReference type="EMBL" id="MBT8769578.1"/>
    </source>
</evidence>
<keyword evidence="1" id="KW-0812">Transmembrane</keyword>
<feature type="transmembrane region" description="Helical" evidence="1">
    <location>
        <begin position="298"/>
        <end position="317"/>
    </location>
</feature>
<name>A0ABS5XPE9_9GAMM</name>
<keyword evidence="3" id="KW-1185">Reference proteome</keyword>
<sequence>MRSRRAMWLGVLVGLVLLIGLILSVLLWWQPMLLGVLSGSEEQAVWRLTTAGMTIMLLVMVSSYALLGRRVGRSMYRELDDVSAPVQAVGAEAHTSLAASVKIEAIKEGLRGTTGLFWRRNVRLLLVLGEPDQIEAIAPTLSEQRWLECEGVLLLWGGSTQSEPDTAQLEQWRALCPRSPLDGIVWALTPEQSGESGHISNGVIHLQKVTHLLRWQAPVHLWQVCASAWSQAERPTEAVGCRLSPRVSAAQLESRLQRLEQPLREQGLAQMQDNPRHDFLLRLAGDLHSEGIVRWQQALAPLLRARGVILSGLWFSLPLPRPGGGPKNSWHMDPAWRGVLGDTTLGGHPHGWTLPRAGTALALALMVVWGLGLLLSFASNRAQVAEMQAALATLDQPREGDEQLLAFNELVHE</sequence>
<feature type="transmembrane region" description="Helical" evidence="1">
    <location>
        <begin position="7"/>
        <end position="29"/>
    </location>
</feature>
<dbReference type="EMBL" id="JAGTIS010000036">
    <property type="protein sequence ID" value="MBT8769578.1"/>
    <property type="molecule type" value="Genomic_DNA"/>
</dbReference>
<accession>A0ABS5XPE9</accession>
<evidence type="ECO:0000256" key="1">
    <source>
        <dbReference type="SAM" id="Phobius"/>
    </source>
</evidence>
<comment type="caution">
    <text evidence="2">The sequence shown here is derived from an EMBL/GenBank/DDBJ whole genome shotgun (WGS) entry which is preliminary data.</text>
</comment>
<organism evidence="2 3">
    <name type="scientific">Metapseudomonas boanensis</name>
    <dbReference type="NCBI Taxonomy" id="2822138"/>
    <lineage>
        <taxon>Bacteria</taxon>
        <taxon>Pseudomonadati</taxon>
        <taxon>Pseudomonadota</taxon>
        <taxon>Gammaproteobacteria</taxon>
        <taxon>Pseudomonadales</taxon>
        <taxon>Pseudomonadaceae</taxon>
        <taxon>Metapseudomonas</taxon>
    </lineage>
</organism>
<feature type="transmembrane region" description="Helical" evidence="1">
    <location>
        <begin position="44"/>
        <end position="67"/>
    </location>
</feature>
<keyword evidence="1" id="KW-0472">Membrane</keyword>
<reference evidence="2 3" key="1">
    <citation type="submission" date="2021-04" db="EMBL/GenBank/DDBJ databases">
        <title>Pseudomonas boanensis sp. nov., a bacterium isolated from river water used for household purposes in Boane District, Mozambique.</title>
        <authorList>
            <person name="Nicklasson M."/>
            <person name="Martin-Rodriguez A.J."/>
            <person name="Thorell K."/>
            <person name="Neves L."/>
            <person name="Mussagy A."/>
            <person name="Rydberg H.A."/>
            <person name="Hernroth B."/>
            <person name="Svensson-Stadler L."/>
            <person name="Sjoling A."/>
        </authorList>
    </citation>
    <scope>NUCLEOTIDE SEQUENCE [LARGE SCALE GENOMIC DNA]</scope>
    <source>
        <strain evidence="2 3">DB1</strain>
    </source>
</reference>
<feature type="non-terminal residue" evidence="2">
    <location>
        <position position="413"/>
    </location>
</feature>
<gene>
    <name evidence="2" type="ORF">J7302_26060</name>
</gene>
<keyword evidence="1" id="KW-1133">Transmembrane helix</keyword>